<dbReference type="AlphaFoldDB" id="A0A518GCZ2"/>
<feature type="compositionally biased region" description="Gly residues" evidence="1">
    <location>
        <begin position="1"/>
        <end position="10"/>
    </location>
</feature>
<gene>
    <name evidence="2" type="ORF">Q31a_48010</name>
</gene>
<reference evidence="2 3" key="1">
    <citation type="submission" date="2019-02" db="EMBL/GenBank/DDBJ databases">
        <title>Deep-cultivation of Planctomycetes and their phenomic and genomic characterization uncovers novel biology.</title>
        <authorList>
            <person name="Wiegand S."/>
            <person name="Jogler M."/>
            <person name="Boedeker C."/>
            <person name="Pinto D."/>
            <person name="Vollmers J."/>
            <person name="Rivas-Marin E."/>
            <person name="Kohn T."/>
            <person name="Peeters S.H."/>
            <person name="Heuer A."/>
            <person name="Rast P."/>
            <person name="Oberbeckmann S."/>
            <person name="Bunk B."/>
            <person name="Jeske O."/>
            <person name="Meyerdierks A."/>
            <person name="Storesund J.E."/>
            <person name="Kallscheuer N."/>
            <person name="Luecker S."/>
            <person name="Lage O.M."/>
            <person name="Pohl T."/>
            <person name="Merkel B.J."/>
            <person name="Hornburger P."/>
            <person name="Mueller R.-W."/>
            <person name="Bruemmer F."/>
            <person name="Labrenz M."/>
            <person name="Spormann A.M."/>
            <person name="Op den Camp H."/>
            <person name="Overmann J."/>
            <person name="Amann R."/>
            <person name="Jetten M.S.M."/>
            <person name="Mascher T."/>
            <person name="Medema M.H."/>
            <person name="Devos D.P."/>
            <person name="Kaster A.-K."/>
            <person name="Ovreas L."/>
            <person name="Rohde M."/>
            <person name="Galperin M.Y."/>
            <person name="Jogler C."/>
        </authorList>
    </citation>
    <scope>NUCLEOTIDE SEQUENCE [LARGE SCALE GENOMIC DNA]</scope>
    <source>
        <strain evidence="2 3">Q31a</strain>
    </source>
</reference>
<feature type="compositionally biased region" description="Polar residues" evidence="1">
    <location>
        <begin position="19"/>
        <end position="28"/>
    </location>
</feature>
<evidence type="ECO:0000256" key="1">
    <source>
        <dbReference type="SAM" id="MobiDB-lite"/>
    </source>
</evidence>
<name>A0A518GCZ2_9BACT</name>
<evidence type="ECO:0000313" key="2">
    <source>
        <dbReference type="EMBL" id="QDV26427.1"/>
    </source>
</evidence>
<dbReference type="Proteomes" id="UP000318017">
    <property type="component" value="Chromosome"/>
</dbReference>
<dbReference type="KEGG" id="ahel:Q31a_48010"/>
<protein>
    <submittedName>
        <fullName evidence="2">Uncharacterized protein</fullName>
    </submittedName>
</protein>
<accession>A0A518GCZ2</accession>
<sequence>MSGLRGGKPKVGGCCEADTPNSDINSTRSRQDHHALPDTYGPISDAGIGTRAYASVHHDLAFSIVETSGQAGITGRGIEADARGLQHIQPLTTIFRPQGCPKQCPPPSPVPPQALTMPKTHLPHSHRQETCHSPTVVCRIKEERHRHSDSLPWRK</sequence>
<dbReference type="EMBL" id="CP036298">
    <property type="protein sequence ID" value="QDV26427.1"/>
    <property type="molecule type" value="Genomic_DNA"/>
</dbReference>
<keyword evidence="3" id="KW-1185">Reference proteome</keyword>
<evidence type="ECO:0000313" key="3">
    <source>
        <dbReference type="Proteomes" id="UP000318017"/>
    </source>
</evidence>
<proteinExistence type="predicted"/>
<organism evidence="2 3">
    <name type="scientific">Aureliella helgolandensis</name>
    <dbReference type="NCBI Taxonomy" id="2527968"/>
    <lineage>
        <taxon>Bacteria</taxon>
        <taxon>Pseudomonadati</taxon>
        <taxon>Planctomycetota</taxon>
        <taxon>Planctomycetia</taxon>
        <taxon>Pirellulales</taxon>
        <taxon>Pirellulaceae</taxon>
        <taxon>Aureliella</taxon>
    </lineage>
</organism>
<feature type="region of interest" description="Disordered" evidence="1">
    <location>
        <begin position="1"/>
        <end position="39"/>
    </location>
</feature>